<dbReference type="SUPFAM" id="SSF142754">
    <property type="entry name" value="NadA-like"/>
    <property type="match status" value="1"/>
</dbReference>
<dbReference type="GO" id="GO:0034628">
    <property type="term" value="P:'de novo' NAD+ biosynthetic process from L-aspartate"/>
    <property type="evidence" value="ECO:0007669"/>
    <property type="project" value="TreeGrafter"/>
</dbReference>
<dbReference type="Pfam" id="PF02445">
    <property type="entry name" value="NadA"/>
    <property type="match status" value="1"/>
</dbReference>
<evidence type="ECO:0000313" key="12">
    <source>
        <dbReference type="Proteomes" id="UP000245412"/>
    </source>
</evidence>
<evidence type="ECO:0000256" key="7">
    <source>
        <dbReference type="ARBA" id="ARBA00022723"/>
    </source>
</evidence>
<dbReference type="GO" id="GO:0008987">
    <property type="term" value="F:quinolinate synthetase A activity"/>
    <property type="evidence" value="ECO:0007669"/>
    <property type="project" value="UniProtKB-UniRule"/>
</dbReference>
<accession>A0AB73T274</accession>
<dbReference type="AlphaFoldDB" id="A0AB73T274"/>
<evidence type="ECO:0000256" key="6">
    <source>
        <dbReference type="ARBA" id="ARBA00022679"/>
    </source>
</evidence>
<dbReference type="PANTHER" id="PTHR30573:SF0">
    <property type="entry name" value="QUINOLINATE SYNTHASE, CHLOROPLASTIC"/>
    <property type="match status" value="1"/>
</dbReference>
<name>A0AB73T274_9FIRM</name>
<dbReference type="InterPro" id="IPR036094">
    <property type="entry name" value="NadA_sf"/>
</dbReference>
<evidence type="ECO:0000256" key="8">
    <source>
        <dbReference type="ARBA" id="ARBA00023004"/>
    </source>
</evidence>
<keyword evidence="4" id="KW-0004">4Fe-4S</keyword>
<evidence type="ECO:0000256" key="9">
    <source>
        <dbReference type="ARBA" id="ARBA00023014"/>
    </source>
</evidence>
<dbReference type="GO" id="GO:0005829">
    <property type="term" value="C:cytosol"/>
    <property type="evidence" value="ECO:0007669"/>
    <property type="project" value="TreeGrafter"/>
</dbReference>
<evidence type="ECO:0000256" key="3">
    <source>
        <dbReference type="ARBA" id="ARBA00012669"/>
    </source>
</evidence>
<dbReference type="Gene3D" id="3.40.50.10800">
    <property type="entry name" value="NadA-like"/>
    <property type="match status" value="3"/>
</dbReference>
<keyword evidence="6" id="KW-0808">Transferase</keyword>
<dbReference type="EC" id="2.5.1.72" evidence="3 10"/>
<dbReference type="GO" id="GO:0046872">
    <property type="term" value="F:metal ion binding"/>
    <property type="evidence" value="ECO:0007669"/>
    <property type="project" value="UniProtKB-KW"/>
</dbReference>
<keyword evidence="8" id="KW-0408">Iron</keyword>
<dbReference type="NCBIfam" id="NF006878">
    <property type="entry name" value="PRK09375.1-2"/>
    <property type="match status" value="1"/>
</dbReference>
<dbReference type="NCBIfam" id="TIGR00550">
    <property type="entry name" value="nadA"/>
    <property type="match status" value="1"/>
</dbReference>
<protein>
    <recommendedName>
        <fullName evidence="3 10">Quinolinate synthase</fullName>
        <ecNumber evidence="3 10">2.5.1.72</ecNumber>
    </recommendedName>
</protein>
<evidence type="ECO:0000256" key="10">
    <source>
        <dbReference type="NCBIfam" id="TIGR00550"/>
    </source>
</evidence>
<keyword evidence="9" id="KW-0411">Iron-sulfur</keyword>
<evidence type="ECO:0000256" key="5">
    <source>
        <dbReference type="ARBA" id="ARBA00022642"/>
    </source>
</evidence>
<gene>
    <name evidence="11" type="ORF">C7383_109102</name>
</gene>
<comment type="pathway">
    <text evidence="2">Cofactor biosynthesis; NAD(+) biosynthesis; quinolinate from iminoaspartate: step 1/1.</text>
</comment>
<reference evidence="11 12" key="1">
    <citation type="submission" date="2018-05" db="EMBL/GenBank/DDBJ databases">
        <authorList>
            <person name="Goeker M."/>
            <person name="Huntemann M."/>
            <person name="Clum A."/>
            <person name="Pillay M."/>
            <person name="Palaniappan K."/>
            <person name="Varghese N."/>
            <person name="Mikhailova N."/>
            <person name="Stamatis D."/>
            <person name="Reddy T."/>
            <person name="Daum C."/>
            <person name="Shapiro N."/>
            <person name="Ivanova N."/>
            <person name="Kyrpides N."/>
            <person name="Woyke T."/>
        </authorList>
    </citation>
    <scope>NUCLEOTIDE SEQUENCE [LARGE SCALE GENOMIC DNA]</scope>
    <source>
        <strain evidence="11 12">DSM 26524</strain>
    </source>
</reference>
<dbReference type="EMBL" id="QGGY01000009">
    <property type="protein sequence ID" value="PWJ74366.1"/>
    <property type="molecule type" value="Genomic_DNA"/>
</dbReference>
<evidence type="ECO:0000256" key="2">
    <source>
        <dbReference type="ARBA" id="ARBA00005065"/>
    </source>
</evidence>
<dbReference type="GO" id="GO:0051539">
    <property type="term" value="F:4 iron, 4 sulfur cluster binding"/>
    <property type="evidence" value="ECO:0007669"/>
    <property type="project" value="UniProtKB-KW"/>
</dbReference>
<keyword evidence="5" id="KW-0662">Pyridine nucleotide biosynthesis</keyword>
<organism evidence="11 12">
    <name type="scientific">Murimonas intestini</name>
    <dbReference type="NCBI Taxonomy" id="1337051"/>
    <lineage>
        <taxon>Bacteria</taxon>
        <taxon>Bacillati</taxon>
        <taxon>Bacillota</taxon>
        <taxon>Clostridia</taxon>
        <taxon>Lachnospirales</taxon>
        <taxon>Lachnospiraceae</taxon>
        <taxon>Murimonas</taxon>
    </lineage>
</organism>
<dbReference type="Proteomes" id="UP000245412">
    <property type="component" value="Unassembled WGS sequence"/>
</dbReference>
<dbReference type="InterPro" id="IPR003473">
    <property type="entry name" value="NadA"/>
</dbReference>
<dbReference type="RefSeq" id="WP_109747249.1">
    <property type="nucleotide sequence ID" value="NZ_JANKBI010000010.1"/>
</dbReference>
<keyword evidence="7" id="KW-0479">Metal-binding</keyword>
<sequence>MQEKIELLKKLKKEKDAVILAHYYVNDEVQAAADYVGDSYYLSKIATQVPQQTILFCGVKFMGESAKILNPSKKVLMPDVLADCPMAHMAQKEKIEEMRQQYDDLAVVCYINSTAELKLCADVCVTSSNAMKIVSALPNKNIYFIPDENLGRYIASKLPEKNFIFNDGFCHVHTSITEENVRKAKEARPDALFLAHPECRMDVLKLADYIGSTSGIIDFASASGAKEFIIGTEMGVLYELEAKNPGKKFYSVGHRQYCPNMKRITLEKVIASLEKGETEVLLENSLIEEAKKPLEKMLELAK</sequence>
<evidence type="ECO:0000256" key="4">
    <source>
        <dbReference type="ARBA" id="ARBA00022485"/>
    </source>
</evidence>
<evidence type="ECO:0000313" key="11">
    <source>
        <dbReference type="EMBL" id="PWJ74366.1"/>
    </source>
</evidence>
<keyword evidence="12" id="KW-1185">Reference proteome</keyword>
<proteinExistence type="predicted"/>
<evidence type="ECO:0000256" key="1">
    <source>
        <dbReference type="ARBA" id="ARBA00001966"/>
    </source>
</evidence>
<comment type="caution">
    <text evidence="11">The sequence shown here is derived from an EMBL/GenBank/DDBJ whole genome shotgun (WGS) entry which is preliminary data.</text>
</comment>
<comment type="cofactor">
    <cofactor evidence="1">
        <name>[4Fe-4S] cluster</name>
        <dbReference type="ChEBI" id="CHEBI:49883"/>
    </cofactor>
</comment>
<dbReference type="PANTHER" id="PTHR30573">
    <property type="entry name" value="QUINOLINATE SYNTHETASE A"/>
    <property type="match status" value="1"/>
</dbReference>